<dbReference type="RefSeq" id="WP_087060205.1">
    <property type="nucleotide sequence ID" value="NZ_FUKW01000160.1"/>
</dbReference>
<sequence length="174" mass="20118">MSEQIVVRLAQKEDYEKVMEILSDTANWLNHKGSTQWSDLLAGEDVHNIKSAIENKEVYLVRQQAVLIGMFALWKRQSEWDQLLWGGKPINNISYLHRLTLTKSAHGQKLGVQLINSALDTAKQNKINRVRLDCLADNQYLNELYKNSGFQLKATDKKADMFNSNFYNLYEILI</sequence>
<dbReference type="CDD" id="cd04301">
    <property type="entry name" value="NAT_SF"/>
    <property type="match status" value="1"/>
</dbReference>
<evidence type="ECO:0000313" key="3">
    <source>
        <dbReference type="Proteomes" id="UP000195611"/>
    </source>
</evidence>
<dbReference type="EMBL" id="FUKW01000160">
    <property type="protein sequence ID" value="SJN45222.1"/>
    <property type="molecule type" value="Genomic_DNA"/>
</dbReference>
<evidence type="ECO:0000313" key="2">
    <source>
        <dbReference type="EMBL" id="SJN45222.1"/>
    </source>
</evidence>
<dbReference type="Gene3D" id="3.40.630.30">
    <property type="match status" value="1"/>
</dbReference>
<protein>
    <submittedName>
        <fullName evidence="2">Acetyltransferase, GNAT family</fullName>
    </submittedName>
</protein>
<evidence type="ECO:0000259" key="1">
    <source>
        <dbReference type="PROSITE" id="PS51186"/>
    </source>
</evidence>
<reference evidence="2 3" key="1">
    <citation type="submission" date="2017-02" db="EMBL/GenBank/DDBJ databases">
        <authorList>
            <person name="Peterson S.W."/>
        </authorList>
    </citation>
    <scope>NUCLEOTIDE SEQUENCE [LARGE SCALE GENOMIC DNA]</scope>
    <source>
        <strain evidence="2 3">42ea</strain>
    </source>
</reference>
<dbReference type="GO" id="GO:0016747">
    <property type="term" value="F:acyltransferase activity, transferring groups other than amino-acyl groups"/>
    <property type="evidence" value="ECO:0007669"/>
    <property type="project" value="InterPro"/>
</dbReference>
<dbReference type="SUPFAM" id="SSF55729">
    <property type="entry name" value="Acyl-CoA N-acyltransferases (Nat)"/>
    <property type="match status" value="1"/>
</dbReference>
<gene>
    <name evidence="2" type="ORF">FM115_11000</name>
</gene>
<accession>A0A1R4KLW1</accession>
<dbReference type="InterPro" id="IPR016181">
    <property type="entry name" value="Acyl_CoA_acyltransferase"/>
</dbReference>
<dbReference type="AlphaFoldDB" id="A0A1R4KLW1"/>
<dbReference type="PROSITE" id="PS51186">
    <property type="entry name" value="GNAT"/>
    <property type="match status" value="1"/>
</dbReference>
<proteinExistence type="predicted"/>
<dbReference type="Proteomes" id="UP000195611">
    <property type="component" value="Unassembled WGS sequence"/>
</dbReference>
<organism evidence="2 3">
    <name type="scientific">Marinilactibacillus psychrotolerans 42ea</name>
    <dbReference type="NCBI Taxonomy" id="1255609"/>
    <lineage>
        <taxon>Bacteria</taxon>
        <taxon>Bacillati</taxon>
        <taxon>Bacillota</taxon>
        <taxon>Bacilli</taxon>
        <taxon>Lactobacillales</taxon>
        <taxon>Carnobacteriaceae</taxon>
        <taxon>Marinilactibacillus</taxon>
    </lineage>
</organism>
<keyword evidence="2" id="KW-0808">Transferase</keyword>
<dbReference type="InterPro" id="IPR000182">
    <property type="entry name" value="GNAT_dom"/>
</dbReference>
<feature type="domain" description="N-acetyltransferase" evidence="1">
    <location>
        <begin position="5"/>
        <end position="173"/>
    </location>
</feature>
<name>A0A1R4KLW1_9LACT</name>
<dbReference type="Pfam" id="PF00583">
    <property type="entry name" value="Acetyltransf_1"/>
    <property type="match status" value="1"/>
</dbReference>